<evidence type="ECO:0000313" key="2">
    <source>
        <dbReference type="EMBL" id="HDL89583.1"/>
    </source>
</evidence>
<dbReference type="Proteomes" id="UP000886355">
    <property type="component" value="Unassembled WGS sequence"/>
</dbReference>
<gene>
    <name evidence="2" type="ORF">ENG14_01620</name>
</gene>
<dbReference type="GO" id="GO:0032259">
    <property type="term" value="P:methylation"/>
    <property type="evidence" value="ECO:0007669"/>
    <property type="project" value="UniProtKB-KW"/>
</dbReference>
<dbReference type="InterPro" id="IPR029028">
    <property type="entry name" value="Alpha/beta_knot_MTases"/>
</dbReference>
<reference evidence="2" key="1">
    <citation type="journal article" date="2020" name="mSystems">
        <title>Genome- and Community-Level Interaction Insights into Carbon Utilization and Element Cycling Functions of Hydrothermarchaeota in Hydrothermal Sediment.</title>
        <authorList>
            <person name="Zhou Z."/>
            <person name="Liu Y."/>
            <person name="Xu W."/>
            <person name="Pan J."/>
            <person name="Luo Z.H."/>
            <person name="Li M."/>
        </authorList>
    </citation>
    <scope>NUCLEOTIDE SEQUENCE [LARGE SCALE GENOMIC DNA]</scope>
    <source>
        <strain evidence="2">HyVt-19</strain>
    </source>
</reference>
<protein>
    <submittedName>
        <fullName evidence="2">RNA methyltransferase</fullName>
    </submittedName>
</protein>
<keyword evidence="2" id="KW-0489">Methyltransferase</keyword>
<dbReference type="CDD" id="cd18085">
    <property type="entry name" value="TM1570-like"/>
    <property type="match status" value="1"/>
</dbReference>
<proteinExistence type="predicted"/>
<comment type="caution">
    <text evidence="2">The sequence shown here is derived from an EMBL/GenBank/DDBJ whole genome shotgun (WGS) entry which is preliminary data.</text>
</comment>
<organism evidence="2">
    <name type="scientific">Thermodesulforhabdus norvegica</name>
    <dbReference type="NCBI Taxonomy" id="39841"/>
    <lineage>
        <taxon>Bacteria</taxon>
        <taxon>Pseudomonadati</taxon>
        <taxon>Thermodesulfobacteriota</taxon>
        <taxon>Syntrophobacteria</taxon>
        <taxon>Syntrophobacterales</taxon>
        <taxon>Thermodesulforhabdaceae</taxon>
        <taxon>Thermodesulforhabdus</taxon>
    </lineage>
</organism>
<dbReference type="Pfam" id="PF09936">
    <property type="entry name" value="Methyltrn_RNA_4"/>
    <property type="match status" value="1"/>
</dbReference>
<dbReference type="Gene3D" id="3.40.1280.10">
    <property type="match status" value="1"/>
</dbReference>
<accession>A0A7C0WT36</accession>
<dbReference type="GO" id="GO:0008168">
    <property type="term" value="F:methyltransferase activity"/>
    <property type="evidence" value="ECO:0007669"/>
    <property type="project" value="UniProtKB-KW"/>
</dbReference>
<feature type="domain" description="tRNA (guanine-N(1)-)-methyltransferase C-terminal" evidence="1">
    <location>
        <begin position="3"/>
        <end position="187"/>
    </location>
</feature>
<evidence type="ECO:0000259" key="1">
    <source>
        <dbReference type="Pfam" id="PF09936"/>
    </source>
</evidence>
<name>A0A7C0WT36_9BACT</name>
<dbReference type="EMBL" id="DQZW01000078">
    <property type="protein sequence ID" value="HDL89583.1"/>
    <property type="molecule type" value="Genomic_DNA"/>
</dbReference>
<dbReference type="InterPro" id="IPR029026">
    <property type="entry name" value="tRNA_m1G_MTases_N"/>
</dbReference>
<dbReference type="InterPro" id="IPR019230">
    <property type="entry name" value="RNA_MeTrfase_C_dom"/>
</dbReference>
<dbReference type="SUPFAM" id="SSF75217">
    <property type="entry name" value="alpha/beta knot"/>
    <property type="match status" value="1"/>
</dbReference>
<sequence length="191" mass="21459">MSQVYIGLVHYPVLNRKNEVIASAITSIDLHDLGRLACTYDLPTCYIITPLVDQQDLAKRLIKYWCEGTGKEHHPNRAEALELLKLVNTTEEAVEDIGSREGVNPEIWATSARKREKKAHLFTYREARIHLASSSNPVLLLFGTAWGLAPDLIEKCDRILTPILGKSNYNHLSVRCAAAIILDRLLGREDT</sequence>
<keyword evidence="2" id="KW-0808">Transferase</keyword>
<dbReference type="AlphaFoldDB" id="A0A7C0WT36"/>